<organism evidence="2">
    <name type="scientific">marine sediment metagenome</name>
    <dbReference type="NCBI Taxonomy" id="412755"/>
    <lineage>
        <taxon>unclassified sequences</taxon>
        <taxon>metagenomes</taxon>
        <taxon>ecological metagenomes</taxon>
    </lineage>
</organism>
<sequence>MKISASYWMFEGGLEATKPIAEAMQQAKNLGFDAIELSIASEGVLTHDITQAQCEDIVSTAEKIGIEISSLASGESWSCSPSANDPKRRAKIIDFTCKALQVTKWLGSDAYLFVPGAVD</sequence>
<feature type="domain" description="Xylose isomerase-like TIM barrel" evidence="1">
    <location>
        <begin position="25"/>
        <end position="118"/>
    </location>
</feature>
<dbReference type="SUPFAM" id="SSF51658">
    <property type="entry name" value="Xylose isomerase-like"/>
    <property type="match status" value="1"/>
</dbReference>
<feature type="non-terminal residue" evidence="2">
    <location>
        <position position="119"/>
    </location>
</feature>
<comment type="caution">
    <text evidence="2">The sequence shown here is derived from an EMBL/GenBank/DDBJ whole genome shotgun (WGS) entry which is preliminary data.</text>
</comment>
<dbReference type="Gene3D" id="3.20.20.150">
    <property type="entry name" value="Divalent-metal-dependent TIM barrel enzymes"/>
    <property type="match status" value="1"/>
</dbReference>
<proteinExistence type="predicted"/>
<accession>X0W4Q2</accession>
<reference evidence="2" key="1">
    <citation type="journal article" date="2014" name="Front. Microbiol.">
        <title>High frequency of phylogenetically diverse reductive dehalogenase-homologous genes in deep subseafloor sedimentary metagenomes.</title>
        <authorList>
            <person name="Kawai M."/>
            <person name="Futagami T."/>
            <person name="Toyoda A."/>
            <person name="Takaki Y."/>
            <person name="Nishi S."/>
            <person name="Hori S."/>
            <person name="Arai W."/>
            <person name="Tsubouchi T."/>
            <person name="Morono Y."/>
            <person name="Uchiyama I."/>
            <person name="Ito T."/>
            <person name="Fujiyama A."/>
            <person name="Inagaki F."/>
            <person name="Takami H."/>
        </authorList>
    </citation>
    <scope>NUCLEOTIDE SEQUENCE</scope>
    <source>
        <strain evidence="2">Expedition CK06-06</strain>
    </source>
</reference>
<name>X0W4Q2_9ZZZZ</name>
<dbReference type="AlphaFoldDB" id="X0W4Q2"/>
<dbReference type="Pfam" id="PF01261">
    <property type="entry name" value="AP_endonuc_2"/>
    <property type="match status" value="1"/>
</dbReference>
<evidence type="ECO:0000259" key="1">
    <source>
        <dbReference type="Pfam" id="PF01261"/>
    </source>
</evidence>
<dbReference type="EMBL" id="BARS01027067">
    <property type="protein sequence ID" value="GAG07691.1"/>
    <property type="molecule type" value="Genomic_DNA"/>
</dbReference>
<protein>
    <recommendedName>
        <fullName evidence="1">Xylose isomerase-like TIM barrel domain-containing protein</fullName>
    </recommendedName>
</protein>
<gene>
    <name evidence="2" type="ORF">S01H1_42555</name>
</gene>
<evidence type="ECO:0000313" key="2">
    <source>
        <dbReference type="EMBL" id="GAG07691.1"/>
    </source>
</evidence>
<dbReference type="InterPro" id="IPR013022">
    <property type="entry name" value="Xyl_isomerase-like_TIM-brl"/>
</dbReference>
<dbReference type="InterPro" id="IPR036237">
    <property type="entry name" value="Xyl_isomerase-like_sf"/>
</dbReference>